<accession>A0ABW0FXJ6</accession>
<keyword evidence="2" id="KW-1185">Reference proteome</keyword>
<comment type="caution">
    <text evidence="1">The sequence shown here is derived from an EMBL/GenBank/DDBJ whole genome shotgun (WGS) entry which is preliminary data.</text>
</comment>
<dbReference type="Proteomes" id="UP001596166">
    <property type="component" value="Unassembled WGS sequence"/>
</dbReference>
<dbReference type="RefSeq" id="WP_376993357.1">
    <property type="nucleotide sequence ID" value="NZ_JBHSLC010000002.1"/>
</dbReference>
<evidence type="ECO:0000313" key="1">
    <source>
        <dbReference type="EMBL" id="MFC5353530.1"/>
    </source>
</evidence>
<proteinExistence type="predicted"/>
<organism evidence="1 2">
    <name type="scientific">Azospirillum himalayense</name>
    <dbReference type="NCBI Taxonomy" id="654847"/>
    <lineage>
        <taxon>Bacteria</taxon>
        <taxon>Pseudomonadati</taxon>
        <taxon>Pseudomonadota</taxon>
        <taxon>Alphaproteobacteria</taxon>
        <taxon>Rhodospirillales</taxon>
        <taxon>Azospirillaceae</taxon>
        <taxon>Azospirillum</taxon>
    </lineage>
</organism>
<protein>
    <submittedName>
        <fullName evidence="1">Uncharacterized protein</fullName>
    </submittedName>
</protein>
<evidence type="ECO:0000313" key="2">
    <source>
        <dbReference type="Proteomes" id="UP001596166"/>
    </source>
</evidence>
<name>A0ABW0FXJ6_9PROT</name>
<reference evidence="2" key="1">
    <citation type="journal article" date="2019" name="Int. J. Syst. Evol. Microbiol.">
        <title>The Global Catalogue of Microorganisms (GCM) 10K type strain sequencing project: providing services to taxonomists for standard genome sequencing and annotation.</title>
        <authorList>
            <consortium name="The Broad Institute Genomics Platform"/>
            <consortium name="The Broad Institute Genome Sequencing Center for Infectious Disease"/>
            <person name="Wu L."/>
            <person name="Ma J."/>
        </authorList>
    </citation>
    <scope>NUCLEOTIDE SEQUENCE [LARGE SCALE GENOMIC DNA]</scope>
    <source>
        <strain evidence="2">CCUG 58760</strain>
    </source>
</reference>
<dbReference type="EMBL" id="JBHSLC010000002">
    <property type="protein sequence ID" value="MFC5353530.1"/>
    <property type="molecule type" value="Genomic_DNA"/>
</dbReference>
<gene>
    <name evidence="1" type="ORF">ACFPMG_00795</name>
</gene>
<sequence length="72" mass="7898">MADGRLQNMVGDLIDHCAYLAAREGYSGDEVLRRAKDLAIAEVRRQGNAAIAEFFQMEADQTDQGSLPRAAE</sequence>